<keyword evidence="3" id="KW-1185">Reference proteome</keyword>
<dbReference type="InterPro" id="IPR049248">
    <property type="entry name" value="DUF6881"/>
</dbReference>
<comment type="caution">
    <text evidence="2">The sequence shown here is derived from an EMBL/GenBank/DDBJ whole genome shotgun (WGS) entry which is preliminary data.</text>
</comment>
<gene>
    <name evidence="2" type="ORF">IC620_13180</name>
</gene>
<organism evidence="2 3">
    <name type="scientific">Polycladospora coralii</name>
    <dbReference type="NCBI Taxonomy" id="2771432"/>
    <lineage>
        <taxon>Bacteria</taxon>
        <taxon>Bacillati</taxon>
        <taxon>Bacillota</taxon>
        <taxon>Bacilli</taxon>
        <taxon>Bacillales</taxon>
        <taxon>Thermoactinomycetaceae</taxon>
        <taxon>Polycladospora</taxon>
    </lineage>
</organism>
<dbReference type="AlphaFoldDB" id="A0A926N7E8"/>
<dbReference type="Proteomes" id="UP000661691">
    <property type="component" value="Unassembled WGS sequence"/>
</dbReference>
<dbReference type="Pfam" id="PF21812">
    <property type="entry name" value="DUF6881"/>
    <property type="match status" value="1"/>
</dbReference>
<sequence length="91" mass="10604">MDYIKIHWKHDVPEDPILFYLEVGTDRYDKRRVVVFINGELGYASENEEVKTGLSEVPIDSIDEISSDPECEAIEITKEEFEELWKKALAK</sequence>
<dbReference type="RefSeq" id="WP_191138103.1">
    <property type="nucleotide sequence ID" value="NZ_JACXAG020000001.1"/>
</dbReference>
<evidence type="ECO:0000313" key="2">
    <source>
        <dbReference type="EMBL" id="MBD1373301.1"/>
    </source>
</evidence>
<proteinExistence type="predicted"/>
<reference evidence="3" key="1">
    <citation type="submission" date="2022-10" db="EMBL/GenBank/DDBJ databases">
        <title>A novel bacterium of genus Hazenella, isolated from South China Sea.</title>
        <authorList>
            <person name="Huang H."/>
            <person name="Mo K."/>
            <person name="Hu Y."/>
        </authorList>
    </citation>
    <scope>NUCLEOTIDE SEQUENCE [LARGE SCALE GENOMIC DNA]</scope>
    <source>
        <strain evidence="3">IB182357</strain>
    </source>
</reference>
<dbReference type="EMBL" id="JACXAH010000022">
    <property type="protein sequence ID" value="MBD1373301.1"/>
    <property type="molecule type" value="Genomic_DNA"/>
</dbReference>
<name>A0A926N7E8_9BACL</name>
<evidence type="ECO:0000259" key="1">
    <source>
        <dbReference type="Pfam" id="PF21812"/>
    </source>
</evidence>
<protein>
    <recommendedName>
        <fullName evidence="1">DUF6881 domain-containing protein</fullName>
    </recommendedName>
</protein>
<feature type="domain" description="DUF6881" evidence="1">
    <location>
        <begin position="3"/>
        <end position="88"/>
    </location>
</feature>
<accession>A0A926N7E8</accession>
<evidence type="ECO:0000313" key="3">
    <source>
        <dbReference type="Proteomes" id="UP000661691"/>
    </source>
</evidence>